<dbReference type="EMBL" id="JAGRRH010000010">
    <property type="protein sequence ID" value="KAG7362650.1"/>
    <property type="molecule type" value="Genomic_DNA"/>
</dbReference>
<dbReference type="InterPro" id="IPR050325">
    <property type="entry name" value="Prot/Nucl_acid_deglycase"/>
</dbReference>
<sequence length="228" mass="24572">MTKKICFVVTSAPFLKDMKTGLWLEELAAPYYVFKEAGYDITITTPAGGPIPIDCNSLRGDFFTDAAKKFLYDADAMDMFCHSKKLEDVTVPGDFDCLYLPGGHGCCTDGINNPVLKKSIEATYNAGKLVATVCHGPIALAECNKSDGTPLVQDLIVTGFSDAEEAAVQQTEAVPFLIETRFKEQGAKYEKAENDWAPKVCVDGNLVTGQNPASSEPAAKKVVELLSA</sequence>
<comment type="caution">
    <text evidence="4">The sequence shown here is derived from an EMBL/GenBank/DDBJ whole genome shotgun (WGS) entry which is preliminary data.</text>
</comment>
<dbReference type="OrthoDB" id="543156at2759"/>
<dbReference type="CDD" id="cd03141">
    <property type="entry name" value="GATase1_Hsp31_like"/>
    <property type="match status" value="1"/>
</dbReference>
<evidence type="ECO:0000313" key="4">
    <source>
        <dbReference type="EMBL" id="KAG7362650.1"/>
    </source>
</evidence>
<keyword evidence="1" id="KW-0346">Stress response</keyword>
<keyword evidence="2" id="KW-0456">Lyase</keyword>
<dbReference type="InterPro" id="IPR002818">
    <property type="entry name" value="DJ-1/PfpI"/>
</dbReference>
<dbReference type="GO" id="GO:0019172">
    <property type="term" value="F:glyoxalase III activity"/>
    <property type="evidence" value="ECO:0007669"/>
    <property type="project" value="TreeGrafter"/>
</dbReference>
<dbReference type="GO" id="GO:0005737">
    <property type="term" value="C:cytoplasm"/>
    <property type="evidence" value="ECO:0007669"/>
    <property type="project" value="TreeGrafter"/>
</dbReference>
<dbReference type="AlphaFoldDB" id="A0A9K3PWY6"/>
<dbReference type="GO" id="GO:0019243">
    <property type="term" value="P:methylglyoxal catabolic process to D-lactate via S-lactoyl-glutathione"/>
    <property type="evidence" value="ECO:0007669"/>
    <property type="project" value="TreeGrafter"/>
</dbReference>
<proteinExistence type="predicted"/>
<name>A0A9K3PWY6_9STRA</name>
<reference evidence="4" key="2">
    <citation type="submission" date="2021-04" db="EMBL/GenBank/DDBJ databases">
        <authorList>
            <person name="Podell S."/>
        </authorList>
    </citation>
    <scope>NUCLEOTIDE SEQUENCE</scope>
    <source>
        <strain evidence="4">Hildebrandi</strain>
    </source>
</reference>
<evidence type="ECO:0000259" key="3">
    <source>
        <dbReference type="Pfam" id="PF01965"/>
    </source>
</evidence>
<feature type="domain" description="DJ-1/PfpI" evidence="3">
    <location>
        <begin position="26"/>
        <end position="224"/>
    </location>
</feature>
<evidence type="ECO:0000313" key="5">
    <source>
        <dbReference type="Proteomes" id="UP000693970"/>
    </source>
</evidence>
<protein>
    <submittedName>
        <fullName evidence="4">ThiJ/PfpI domain containing protein</fullName>
    </submittedName>
</protein>
<accession>A0A9K3PWY6</accession>
<evidence type="ECO:0000256" key="1">
    <source>
        <dbReference type="ARBA" id="ARBA00023016"/>
    </source>
</evidence>
<evidence type="ECO:0000256" key="2">
    <source>
        <dbReference type="ARBA" id="ARBA00023239"/>
    </source>
</evidence>
<gene>
    <name evidence="4" type="ORF">IV203_026010</name>
</gene>
<dbReference type="PANTHER" id="PTHR48094">
    <property type="entry name" value="PROTEIN/NUCLEIC ACID DEGLYCASE DJ-1-RELATED"/>
    <property type="match status" value="1"/>
</dbReference>
<keyword evidence="5" id="KW-1185">Reference proteome</keyword>
<organism evidence="4 5">
    <name type="scientific">Nitzschia inconspicua</name>
    <dbReference type="NCBI Taxonomy" id="303405"/>
    <lineage>
        <taxon>Eukaryota</taxon>
        <taxon>Sar</taxon>
        <taxon>Stramenopiles</taxon>
        <taxon>Ochrophyta</taxon>
        <taxon>Bacillariophyta</taxon>
        <taxon>Bacillariophyceae</taxon>
        <taxon>Bacillariophycidae</taxon>
        <taxon>Bacillariales</taxon>
        <taxon>Bacillariaceae</taxon>
        <taxon>Nitzschia</taxon>
    </lineage>
</organism>
<reference evidence="4" key="1">
    <citation type="journal article" date="2021" name="Sci. Rep.">
        <title>Diploid genomic architecture of Nitzschia inconspicua, an elite biomass production diatom.</title>
        <authorList>
            <person name="Oliver A."/>
            <person name="Podell S."/>
            <person name="Pinowska A."/>
            <person name="Traller J.C."/>
            <person name="Smith S.R."/>
            <person name="McClure R."/>
            <person name="Beliaev A."/>
            <person name="Bohutskyi P."/>
            <person name="Hill E.A."/>
            <person name="Rabines A."/>
            <person name="Zheng H."/>
            <person name="Allen L.Z."/>
            <person name="Kuo A."/>
            <person name="Grigoriev I.V."/>
            <person name="Allen A.E."/>
            <person name="Hazlebeck D."/>
            <person name="Allen E.E."/>
        </authorList>
    </citation>
    <scope>NUCLEOTIDE SEQUENCE</scope>
    <source>
        <strain evidence="4">Hildebrandi</strain>
    </source>
</reference>
<dbReference type="PANTHER" id="PTHR48094:SF11">
    <property type="entry name" value="GLUTATHIONE-INDEPENDENT GLYOXALASE HSP31-RELATED"/>
    <property type="match status" value="1"/>
</dbReference>
<dbReference type="Pfam" id="PF01965">
    <property type="entry name" value="DJ-1_PfpI"/>
    <property type="match status" value="1"/>
</dbReference>
<dbReference type="Proteomes" id="UP000693970">
    <property type="component" value="Unassembled WGS sequence"/>
</dbReference>